<evidence type="ECO:0000313" key="2">
    <source>
        <dbReference type="EMBL" id="QEW06265.1"/>
    </source>
</evidence>
<evidence type="ECO:0008006" key="4">
    <source>
        <dbReference type="Google" id="ProtNLM"/>
    </source>
</evidence>
<dbReference type="InterPro" id="IPR013783">
    <property type="entry name" value="Ig-like_fold"/>
</dbReference>
<keyword evidence="3" id="KW-1185">Reference proteome</keyword>
<accession>A0A5J6LCE8</accession>
<organism evidence="2 3">
    <name type="scientific">Nitrincola iocasae</name>
    <dbReference type="NCBI Taxonomy" id="2614693"/>
    <lineage>
        <taxon>Bacteria</taxon>
        <taxon>Pseudomonadati</taxon>
        <taxon>Pseudomonadota</taxon>
        <taxon>Gammaproteobacteria</taxon>
        <taxon>Oceanospirillales</taxon>
        <taxon>Oceanospirillaceae</taxon>
        <taxon>Nitrincola</taxon>
    </lineage>
</organism>
<dbReference type="KEGG" id="nik:F5I99_07000"/>
<name>A0A5J6LCE8_9GAMM</name>
<dbReference type="Proteomes" id="UP000325606">
    <property type="component" value="Chromosome"/>
</dbReference>
<feature type="chain" id="PRO_5023895349" description="Fibronectin type-III domain-containing protein" evidence="1">
    <location>
        <begin position="23"/>
        <end position="675"/>
    </location>
</feature>
<dbReference type="EMBL" id="CP044222">
    <property type="protein sequence ID" value="QEW06265.1"/>
    <property type="molecule type" value="Genomic_DNA"/>
</dbReference>
<sequence>MLEYKILIMAVVFGLMTPCAFADRKQITVDIEVVTEPDPSVQLSWDQQPGSATEMQVTVYRRELGVKSGLWYQNIWDGTQVKDFSEMTLFEPIAVLPPSVTHFTDSSVETGKHYEYRVYRPALASKNYTQAATYAAVSIDAPLEDQPGNILLVIDETLVDEMEMELRLLELDLAGDGWGVTRLLTPPQGLGDHRVLHAAIQEACAADPDIKGLYLFGKIPVARSGFSAPDGHNDTAHETDLYYADLQGNWLDILSYSAEGGEASSNIKGDGKFDHTTLPHAVDLMVGRVDMSRLTAVQKSEVELLRDYTHKTHAWRNGDRQVPYRALLNSGHLFQEHSWARTLFGADNVNAASFQPELNSEAYLWAMDFGHYSGSSMEHYGDVNNRALFFLNFGSGKQKWHNVNNPIRMLLAQPDWGLAAGWGARPAWHMHQMAAGWTVGRSHQRTVNNAHNGGEFVPGGNYTHLESQVHINLMGDPTLRMHVAQPPLNPAASRHTDSVTLTWQAPSGSAPEGYHVYRSNRLASGYQRLTESMLAAEVLQYQDQTAPDVGDVYYQIRAVHRNETRSGVYELASRAAYVWLEEGINNYSSPVALPVAEHLANSEVPLPLDIPGAEASGMSVVILQHPENGVIHWQAGHPVYVSNPGFAGTETIVYRLFDGVGLSEAEVVRISVTRL</sequence>
<gene>
    <name evidence="2" type="ORF">F5I99_07000</name>
</gene>
<protein>
    <recommendedName>
        <fullName evidence="4">Fibronectin type-III domain-containing protein</fullName>
    </recommendedName>
</protein>
<proteinExistence type="predicted"/>
<feature type="signal peptide" evidence="1">
    <location>
        <begin position="1"/>
        <end position="22"/>
    </location>
</feature>
<dbReference type="AlphaFoldDB" id="A0A5J6LCE8"/>
<reference evidence="2 3" key="1">
    <citation type="submission" date="2019-09" db="EMBL/GenBank/DDBJ databases">
        <title>Nitrincola iocasae sp. nov., a bacterium isolated from the sediment collected at a cold seep field in South China Sea.</title>
        <authorList>
            <person name="Zhang H."/>
            <person name="Wang H."/>
            <person name="Li C."/>
        </authorList>
    </citation>
    <scope>NUCLEOTIDE SEQUENCE [LARGE SCALE GENOMIC DNA]</scope>
    <source>
        <strain evidence="2 3">KXZD1103</strain>
    </source>
</reference>
<dbReference type="Gene3D" id="2.60.40.10">
    <property type="entry name" value="Immunoglobulins"/>
    <property type="match status" value="2"/>
</dbReference>
<keyword evidence="1" id="KW-0732">Signal</keyword>
<evidence type="ECO:0000313" key="3">
    <source>
        <dbReference type="Proteomes" id="UP000325606"/>
    </source>
</evidence>
<dbReference type="RefSeq" id="WP_151054437.1">
    <property type="nucleotide sequence ID" value="NZ_CP044222.1"/>
</dbReference>
<evidence type="ECO:0000256" key="1">
    <source>
        <dbReference type="SAM" id="SignalP"/>
    </source>
</evidence>